<reference evidence="7" key="2">
    <citation type="submission" date="2025-09" db="UniProtKB">
        <authorList>
            <consortium name="Ensembl"/>
        </authorList>
    </citation>
    <scope>IDENTIFICATION</scope>
</reference>
<reference evidence="7" key="1">
    <citation type="submission" date="2025-08" db="UniProtKB">
        <authorList>
            <consortium name="Ensembl"/>
        </authorList>
    </citation>
    <scope>IDENTIFICATION</scope>
</reference>
<keyword evidence="2 5" id="KW-0732">Signal</keyword>
<dbReference type="Gene3D" id="3.80.10.10">
    <property type="entry name" value="Ribonuclease Inhibitor"/>
    <property type="match status" value="1"/>
</dbReference>
<evidence type="ECO:0000256" key="3">
    <source>
        <dbReference type="ARBA" id="ARBA00022737"/>
    </source>
</evidence>
<dbReference type="Ensembl" id="ENSHCOT00000000769.1">
    <property type="protein sequence ID" value="ENSHCOP00000022555.1"/>
    <property type="gene ID" value="ENSHCOG00000010355.1"/>
</dbReference>
<evidence type="ECO:0000256" key="5">
    <source>
        <dbReference type="SAM" id="SignalP"/>
    </source>
</evidence>
<feature type="domain" description="LRRNT" evidence="6">
    <location>
        <begin position="30"/>
        <end position="64"/>
    </location>
</feature>
<accession>A0A3Q2YUG0</accession>
<evidence type="ECO:0000256" key="1">
    <source>
        <dbReference type="ARBA" id="ARBA00022614"/>
    </source>
</evidence>
<keyword evidence="8" id="KW-1185">Reference proteome</keyword>
<feature type="signal peptide" evidence="5">
    <location>
        <begin position="1"/>
        <end position="16"/>
    </location>
</feature>
<dbReference type="GO" id="GO:0005886">
    <property type="term" value="C:plasma membrane"/>
    <property type="evidence" value="ECO:0007669"/>
    <property type="project" value="TreeGrafter"/>
</dbReference>
<protein>
    <recommendedName>
        <fullName evidence="6">LRRNT domain-containing protein</fullName>
    </recommendedName>
</protein>
<evidence type="ECO:0000313" key="8">
    <source>
        <dbReference type="Proteomes" id="UP000264820"/>
    </source>
</evidence>
<keyword evidence="3" id="KW-0677">Repeat</keyword>
<feature type="region of interest" description="Disordered" evidence="4">
    <location>
        <begin position="109"/>
        <end position="131"/>
    </location>
</feature>
<dbReference type="SUPFAM" id="SSF52058">
    <property type="entry name" value="L domain-like"/>
    <property type="match status" value="1"/>
</dbReference>
<evidence type="ECO:0000256" key="4">
    <source>
        <dbReference type="SAM" id="MobiDB-lite"/>
    </source>
</evidence>
<dbReference type="GeneTree" id="ENSGT00940000174909"/>
<dbReference type="SMART" id="SM00013">
    <property type="entry name" value="LRRNT"/>
    <property type="match status" value="1"/>
</dbReference>
<dbReference type="InterPro" id="IPR050541">
    <property type="entry name" value="LRR_TM_domain-containing"/>
</dbReference>
<dbReference type="Proteomes" id="UP000264820">
    <property type="component" value="Unplaced"/>
</dbReference>
<dbReference type="PANTHER" id="PTHR24369">
    <property type="entry name" value="ANTIGEN BSP, PUTATIVE-RELATED"/>
    <property type="match status" value="1"/>
</dbReference>
<name>A0A3Q2YUG0_HIPCM</name>
<keyword evidence="1" id="KW-0433">Leucine-rich repeat</keyword>
<evidence type="ECO:0000259" key="6">
    <source>
        <dbReference type="SMART" id="SM00013"/>
    </source>
</evidence>
<evidence type="ECO:0000256" key="2">
    <source>
        <dbReference type="ARBA" id="ARBA00022729"/>
    </source>
</evidence>
<dbReference type="InterPro" id="IPR000372">
    <property type="entry name" value="LRRNT"/>
</dbReference>
<dbReference type="InterPro" id="IPR001611">
    <property type="entry name" value="Leu-rich_rpt"/>
</dbReference>
<dbReference type="STRING" id="109280.ENSHCOP00000022555"/>
<dbReference type="Pfam" id="PF13855">
    <property type="entry name" value="LRR_8"/>
    <property type="match status" value="1"/>
</dbReference>
<proteinExistence type="predicted"/>
<dbReference type="AlphaFoldDB" id="A0A3Q2YUG0"/>
<dbReference type="OMA" id="RSECPPR"/>
<feature type="chain" id="PRO_5018793578" description="LRRNT domain-containing protein" evidence="5">
    <location>
        <begin position="17"/>
        <end position="131"/>
    </location>
</feature>
<organism evidence="7 8">
    <name type="scientific">Hippocampus comes</name>
    <name type="common">Tiger tail seahorse</name>
    <dbReference type="NCBI Taxonomy" id="109280"/>
    <lineage>
        <taxon>Eukaryota</taxon>
        <taxon>Metazoa</taxon>
        <taxon>Chordata</taxon>
        <taxon>Craniata</taxon>
        <taxon>Vertebrata</taxon>
        <taxon>Euteleostomi</taxon>
        <taxon>Actinopterygii</taxon>
        <taxon>Neopterygii</taxon>
        <taxon>Teleostei</taxon>
        <taxon>Neoteleostei</taxon>
        <taxon>Acanthomorphata</taxon>
        <taxon>Syngnathiaria</taxon>
        <taxon>Syngnathiformes</taxon>
        <taxon>Syngnathoidei</taxon>
        <taxon>Syngnathidae</taxon>
        <taxon>Hippocampus</taxon>
    </lineage>
</organism>
<sequence>MRLLFTGLLSLALALGSPSFFLPSAASTRSCPRRCLCYEHSDLVDCRERGLWHVPGGLPHGTWLLDHNRLASVGPGVFRGLSRLRQLDLHGNRLSAVLRGSLDMLPGLEVQTRGRPPARSAGKRSLTRVSA</sequence>
<dbReference type="PANTHER" id="PTHR24369:SF210">
    <property type="entry name" value="CHAOPTIN-RELATED"/>
    <property type="match status" value="1"/>
</dbReference>
<dbReference type="InterPro" id="IPR032675">
    <property type="entry name" value="LRR_dom_sf"/>
</dbReference>
<evidence type="ECO:0000313" key="7">
    <source>
        <dbReference type="Ensembl" id="ENSHCOP00000022555.1"/>
    </source>
</evidence>
<feature type="compositionally biased region" description="Basic residues" evidence="4">
    <location>
        <begin position="121"/>
        <end position="131"/>
    </location>
</feature>